<evidence type="ECO:0000313" key="13">
    <source>
        <dbReference type="EMBL" id="MBB6486183.1"/>
    </source>
</evidence>
<dbReference type="SUPFAM" id="SSF55874">
    <property type="entry name" value="ATPase domain of HSP90 chaperone/DNA topoisomerase II/histidine kinase"/>
    <property type="match status" value="1"/>
</dbReference>
<dbReference type="RefSeq" id="WP_184705909.1">
    <property type="nucleotide sequence ID" value="NZ_JACHBG010000007.1"/>
</dbReference>
<keyword evidence="8 13" id="KW-0418">Kinase</keyword>
<dbReference type="Gene3D" id="3.30.565.10">
    <property type="entry name" value="Histidine kinase-like ATPase, C-terminal domain"/>
    <property type="match status" value="1"/>
</dbReference>
<dbReference type="SUPFAM" id="SSF47384">
    <property type="entry name" value="Homodimeric domain of signal transducing histidine kinase"/>
    <property type="match status" value="1"/>
</dbReference>
<comment type="caution">
    <text evidence="13">The sequence shown here is derived from an EMBL/GenBank/DDBJ whole genome shotgun (WGS) entry which is preliminary data.</text>
</comment>
<dbReference type="Pfam" id="PF02518">
    <property type="entry name" value="HATPase_c"/>
    <property type="match status" value="1"/>
</dbReference>
<dbReference type="EMBL" id="JACHBG010000007">
    <property type="protein sequence ID" value="MBB6486183.1"/>
    <property type="molecule type" value="Genomic_DNA"/>
</dbReference>
<dbReference type="InterPro" id="IPR004358">
    <property type="entry name" value="Sig_transdc_His_kin-like_C"/>
</dbReference>
<keyword evidence="9" id="KW-0067">ATP-binding</keyword>
<dbReference type="SMART" id="SM00387">
    <property type="entry name" value="HATPase_c"/>
    <property type="match status" value="1"/>
</dbReference>
<dbReference type="GO" id="GO:0005524">
    <property type="term" value="F:ATP binding"/>
    <property type="evidence" value="ECO:0007669"/>
    <property type="project" value="UniProtKB-KW"/>
</dbReference>
<evidence type="ECO:0000256" key="7">
    <source>
        <dbReference type="ARBA" id="ARBA00022741"/>
    </source>
</evidence>
<evidence type="ECO:0000256" key="10">
    <source>
        <dbReference type="SAM" id="Phobius"/>
    </source>
</evidence>
<dbReference type="InterPro" id="IPR005467">
    <property type="entry name" value="His_kinase_dom"/>
</dbReference>
<dbReference type="GO" id="GO:0000155">
    <property type="term" value="F:phosphorelay sensor kinase activity"/>
    <property type="evidence" value="ECO:0007669"/>
    <property type="project" value="InterPro"/>
</dbReference>
<keyword evidence="10" id="KW-0812">Transmembrane</keyword>
<dbReference type="AlphaFoldDB" id="A0A7X0IS64"/>
<keyword evidence="4" id="KW-1003">Cell membrane</keyword>
<proteinExistence type="predicted"/>
<evidence type="ECO:0000256" key="1">
    <source>
        <dbReference type="ARBA" id="ARBA00000085"/>
    </source>
</evidence>
<dbReference type="InterPro" id="IPR003660">
    <property type="entry name" value="HAMP_dom"/>
</dbReference>
<dbReference type="InterPro" id="IPR003661">
    <property type="entry name" value="HisK_dim/P_dom"/>
</dbReference>
<keyword evidence="6" id="KW-0808">Transferase</keyword>
<dbReference type="InterPro" id="IPR036890">
    <property type="entry name" value="HATPase_C_sf"/>
</dbReference>
<keyword evidence="7" id="KW-0547">Nucleotide-binding</keyword>
<dbReference type="Pfam" id="PF00512">
    <property type="entry name" value="HisKA"/>
    <property type="match status" value="1"/>
</dbReference>
<feature type="transmembrane region" description="Helical" evidence="10">
    <location>
        <begin position="149"/>
        <end position="169"/>
    </location>
</feature>
<keyword evidence="10" id="KW-0472">Membrane</keyword>
<accession>A0A7X0IS64</accession>
<evidence type="ECO:0000256" key="3">
    <source>
        <dbReference type="ARBA" id="ARBA00012438"/>
    </source>
</evidence>
<evidence type="ECO:0000259" key="11">
    <source>
        <dbReference type="PROSITE" id="PS50109"/>
    </source>
</evidence>
<dbReference type="PANTHER" id="PTHR44936:SF10">
    <property type="entry name" value="SENSOR PROTEIN RSTB"/>
    <property type="match status" value="1"/>
</dbReference>
<dbReference type="PROSITE" id="PS50109">
    <property type="entry name" value="HIS_KIN"/>
    <property type="match status" value="1"/>
</dbReference>
<dbReference type="InterPro" id="IPR050980">
    <property type="entry name" value="2C_sensor_his_kinase"/>
</dbReference>
<comment type="subcellular location">
    <subcellularLocation>
        <location evidence="2">Cell membrane</location>
        <topology evidence="2">Multi-pass membrane protein</topology>
    </subcellularLocation>
</comment>
<evidence type="ECO:0000256" key="8">
    <source>
        <dbReference type="ARBA" id="ARBA00022777"/>
    </source>
</evidence>
<evidence type="ECO:0000256" key="9">
    <source>
        <dbReference type="ARBA" id="ARBA00022840"/>
    </source>
</evidence>
<feature type="domain" description="Histidine kinase" evidence="11">
    <location>
        <begin position="232"/>
        <end position="432"/>
    </location>
</feature>
<reference evidence="13 14" key="1">
    <citation type="submission" date="2020-08" db="EMBL/GenBank/DDBJ databases">
        <title>Genomic Encyclopedia of Type Strains, Phase IV (KMG-V): Genome sequencing to study the core and pangenomes of soil and plant-associated prokaryotes.</title>
        <authorList>
            <person name="Whitman W."/>
        </authorList>
    </citation>
    <scope>NUCLEOTIDE SEQUENCE [LARGE SCALE GENOMIC DNA]</scope>
    <source>
        <strain evidence="13 14">SEMIA 4060</strain>
    </source>
</reference>
<dbReference type="Proteomes" id="UP000565576">
    <property type="component" value="Unassembled WGS sequence"/>
</dbReference>
<comment type="catalytic activity">
    <reaction evidence="1">
        <text>ATP + protein L-histidine = ADP + protein N-phospho-L-histidine.</text>
        <dbReference type="EC" id="2.7.13.3"/>
    </reaction>
</comment>
<dbReference type="GO" id="GO:0005886">
    <property type="term" value="C:plasma membrane"/>
    <property type="evidence" value="ECO:0007669"/>
    <property type="project" value="UniProtKB-SubCell"/>
</dbReference>
<keyword evidence="5" id="KW-0597">Phosphoprotein</keyword>
<organism evidence="13 14">
    <name type="scientific">Rhizobium lusitanum</name>
    <dbReference type="NCBI Taxonomy" id="293958"/>
    <lineage>
        <taxon>Bacteria</taxon>
        <taxon>Pseudomonadati</taxon>
        <taxon>Pseudomonadota</taxon>
        <taxon>Alphaproteobacteria</taxon>
        <taxon>Hyphomicrobiales</taxon>
        <taxon>Rhizobiaceae</taxon>
        <taxon>Rhizobium/Agrobacterium group</taxon>
        <taxon>Rhizobium</taxon>
    </lineage>
</organism>
<evidence type="ECO:0000256" key="4">
    <source>
        <dbReference type="ARBA" id="ARBA00022475"/>
    </source>
</evidence>
<evidence type="ECO:0000313" key="14">
    <source>
        <dbReference type="Proteomes" id="UP000565576"/>
    </source>
</evidence>
<gene>
    <name evidence="13" type="ORF">GGD46_003478</name>
</gene>
<evidence type="ECO:0000256" key="5">
    <source>
        <dbReference type="ARBA" id="ARBA00022553"/>
    </source>
</evidence>
<evidence type="ECO:0000256" key="6">
    <source>
        <dbReference type="ARBA" id="ARBA00022679"/>
    </source>
</evidence>
<name>A0A7X0IS64_9HYPH</name>
<dbReference type="PROSITE" id="PS50885">
    <property type="entry name" value="HAMP"/>
    <property type="match status" value="1"/>
</dbReference>
<feature type="domain" description="HAMP" evidence="12">
    <location>
        <begin position="171"/>
        <end position="224"/>
    </location>
</feature>
<dbReference type="PRINTS" id="PR00344">
    <property type="entry name" value="BCTRLSENSOR"/>
</dbReference>
<keyword evidence="10" id="KW-1133">Transmembrane helix</keyword>
<dbReference type="InterPro" id="IPR036097">
    <property type="entry name" value="HisK_dim/P_sf"/>
</dbReference>
<dbReference type="PANTHER" id="PTHR44936">
    <property type="entry name" value="SENSOR PROTEIN CREC"/>
    <property type="match status" value="1"/>
</dbReference>
<dbReference type="EC" id="2.7.13.3" evidence="3"/>
<protein>
    <recommendedName>
        <fullName evidence="3">histidine kinase</fullName>
        <ecNumber evidence="3">2.7.13.3</ecNumber>
    </recommendedName>
</protein>
<dbReference type="CDD" id="cd00082">
    <property type="entry name" value="HisKA"/>
    <property type="match status" value="1"/>
</dbReference>
<dbReference type="Gene3D" id="1.10.287.130">
    <property type="match status" value="1"/>
</dbReference>
<evidence type="ECO:0000259" key="12">
    <source>
        <dbReference type="PROSITE" id="PS50885"/>
    </source>
</evidence>
<sequence>MVLSTVLTLGVFLSTNTKSKQRMNADTVGKLIQSGMTYDSSGKLALQQTGIPATIMGFAEAEPSFWYFVNDGEQTVSHGTVPSSVGQIIKAAPSEIFASEFYYTSDGERFLGLRLVDDSNPKVVIALGGISFSDTQTIFVTLWAVWPQGLYHLLGLVLVTTVTIAAVILRHTIATPVRRVVDSAEQIDGLPNGRRISDRDTPTELRPMVAAFNTALTRIDHAFEAQRNFLASASHELRTPLTKLRIKLDLVTDVEVREMLIRDATRLAAIVTTSLQLARLSGQSLAFSAVDLTAVTRLVVADHVPRAIRQGLEIELRAPQATVGISGSEAAIRVALDNLISNSLRHAQGAQTIVVEVLASRQLKIIDHGPGILVEERETVLHPFVRGAKAASEGSGMGLAIVAQVIRAHGGSVVLDETAGGGLTVCLTFPAH</sequence>
<dbReference type="InterPro" id="IPR003594">
    <property type="entry name" value="HATPase_dom"/>
</dbReference>
<dbReference type="SMART" id="SM00388">
    <property type="entry name" value="HisKA"/>
    <property type="match status" value="1"/>
</dbReference>
<evidence type="ECO:0000256" key="2">
    <source>
        <dbReference type="ARBA" id="ARBA00004651"/>
    </source>
</evidence>
<dbReference type="SMART" id="SM00304">
    <property type="entry name" value="HAMP"/>
    <property type="match status" value="1"/>
</dbReference>